<keyword evidence="1" id="KW-0677">Repeat</keyword>
<feature type="repeat" description="ANK" evidence="3">
    <location>
        <begin position="217"/>
        <end position="249"/>
    </location>
</feature>
<keyword evidence="2 3" id="KW-0040">ANK repeat</keyword>
<evidence type="ECO:0000313" key="4">
    <source>
        <dbReference type="EMBL" id="KAJ7388963.1"/>
    </source>
</evidence>
<organism evidence="4 5">
    <name type="scientific">Desmophyllum pertusum</name>
    <dbReference type="NCBI Taxonomy" id="174260"/>
    <lineage>
        <taxon>Eukaryota</taxon>
        <taxon>Metazoa</taxon>
        <taxon>Cnidaria</taxon>
        <taxon>Anthozoa</taxon>
        <taxon>Hexacorallia</taxon>
        <taxon>Scleractinia</taxon>
        <taxon>Caryophylliina</taxon>
        <taxon>Caryophylliidae</taxon>
        <taxon>Desmophyllum</taxon>
    </lineage>
</organism>
<feature type="repeat" description="ANK" evidence="3">
    <location>
        <begin position="250"/>
        <end position="282"/>
    </location>
</feature>
<dbReference type="OrthoDB" id="6752548at2759"/>
<accession>A0A9X0D7Y6</accession>
<name>A0A9X0D7Y6_9CNID</name>
<proteinExistence type="predicted"/>
<keyword evidence="5" id="KW-1185">Reference proteome</keyword>
<evidence type="ECO:0000256" key="3">
    <source>
        <dbReference type="PROSITE-ProRule" id="PRU00023"/>
    </source>
</evidence>
<dbReference type="PANTHER" id="PTHR24141">
    <property type="entry name" value="2-5A-DEPENDENT RIBONUCLEASE"/>
    <property type="match status" value="1"/>
</dbReference>
<comment type="caution">
    <text evidence="4">The sequence shown here is derived from an EMBL/GenBank/DDBJ whole genome shotgun (WGS) entry which is preliminary data.</text>
</comment>
<dbReference type="PROSITE" id="PS50297">
    <property type="entry name" value="ANK_REP_REGION"/>
    <property type="match status" value="1"/>
</dbReference>
<sequence>MFMQSNAPASCPVIKPLTPEDWKTYEKEKKESRWIWQNVVDLKEPKPDIRTAFRVVIDNNWQGIAYLMLEVAGLDFIEAIQATLESNKLDLAWTLLRKQRKDASVQRLDKKGRNLLHLLAIHSAKLWTQVVEKIANHLVQRGVHAGALDSQGATPLHYAACNHNLAFCRFLWEHSPSSLDVADNDGVTPFAAVFSKTESGIITLVDVRVSDEEESKDTTTPLIEAAVSHSVKVVTDLLKHGASVNFPKHNGRTPLMEAVRNNMVDMVKVLIYATDDIAVWEIKETTDVDLTLQDNDGKSVTHHCVQNRKVTTHAVTE</sequence>
<dbReference type="Gene3D" id="1.25.40.20">
    <property type="entry name" value="Ankyrin repeat-containing domain"/>
    <property type="match status" value="2"/>
</dbReference>
<dbReference type="SUPFAM" id="SSF48403">
    <property type="entry name" value="Ankyrin repeat"/>
    <property type="match status" value="1"/>
</dbReference>
<dbReference type="InterPro" id="IPR002110">
    <property type="entry name" value="Ankyrin_rpt"/>
</dbReference>
<gene>
    <name evidence="4" type="ORF">OS493_034599</name>
</gene>
<dbReference type="GO" id="GO:0003723">
    <property type="term" value="F:RNA binding"/>
    <property type="evidence" value="ECO:0007669"/>
    <property type="project" value="TreeGrafter"/>
</dbReference>
<protein>
    <recommendedName>
        <fullName evidence="6">Ankyrin repeat protein</fullName>
    </recommendedName>
</protein>
<dbReference type="PANTHER" id="PTHR24141:SF1">
    <property type="entry name" value="2-5A-DEPENDENT RIBONUCLEASE"/>
    <property type="match status" value="1"/>
</dbReference>
<dbReference type="AlphaFoldDB" id="A0A9X0D7Y6"/>
<dbReference type="InterPro" id="IPR036770">
    <property type="entry name" value="Ankyrin_rpt-contain_sf"/>
</dbReference>
<dbReference type="GO" id="GO:0006396">
    <property type="term" value="P:RNA processing"/>
    <property type="evidence" value="ECO:0007669"/>
    <property type="project" value="TreeGrafter"/>
</dbReference>
<reference evidence="4" key="1">
    <citation type="submission" date="2023-01" db="EMBL/GenBank/DDBJ databases">
        <title>Genome assembly of the deep-sea coral Lophelia pertusa.</title>
        <authorList>
            <person name="Herrera S."/>
            <person name="Cordes E."/>
        </authorList>
    </citation>
    <scope>NUCLEOTIDE SEQUENCE</scope>
    <source>
        <strain evidence="4">USNM1676648</strain>
        <tissue evidence="4">Polyp</tissue>
    </source>
</reference>
<dbReference type="EMBL" id="MU825445">
    <property type="protein sequence ID" value="KAJ7388963.1"/>
    <property type="molecule type" value="Genomic_DNA"/>
</dbReference>
<dbReference type="Proteomes" id="UP001163046">
    <property type="component" value="Unassembled WGS sequence"/>
</dbReference>
<evidence type="ECO:0000256" key="1">
    <source>
        <dbReference type="ARBA" id="ARBA00022737"/>
    </source>
</evidence>
<dbReference type="GO" id="GO:0004540">
    <property type="term" value="F:RNA nuclease activity"/>
    <property type="evidence" value="ECO:0007669"/>
    <property type="project" value="TreeGrafter"/>
</dbReference>
<dbReference type="Pfam" id="PF12796">
    <property type="entry name" value="Ank_2"/>
    <property type="match status" value="2"/>
</dbReference>
<evidence type="ECO:0000313" key="5">
    <source>
        <dbReference type="Proteomes" id="UP001163046"/>
    </source>
</evidence>
<evidence type="ECO:0000256" key="2">
    <source>
        <dbReference type="ARBA" id="ARBA00023043"/>
    </source>
</evidence>
<dbReference type="PROSITE" id="PS50088">
    <property type="entry name" value="ANK_REPEAT"/>
    <property type="match status" value="2"/>
</dbReference>
<dbReference type="SMART" id="SM00248">
    <property type="entry name" value="ANK"/>
    <property type="match status" value="4"/>
</dbReference>
<evidence type="ECO:0008006" key="6">
    <source>
        <dbReference type="Google" id="ProtNLM"/>
    </source>
</evidence>